<feature type="domain" description="MKRN2 opposite strand protein-like C-terminal" evidence="1">
    <location>
        <begin position="45"/>
        <end position="199"/>
    </location>
</feature>
<gene>
    <name evidence="3" type="primary">MKRN2OS</name>
</gene>
<evidence type="ECO:0000259" key="2">
    <source>
        <dbReference type="Pfam" id="PF22795"/>
    </source>
</evidence>
<dbReference type="GeneTree" id="ENSGT00390000003839"/>
<dbReference type="OrthoDB" id="10065749at2759"/>
<dbReference type="OMA" id="PNMYGMM"/>
<evidence type="ECO:0000313" key="4">
    <source>
        <dbReference type="Proteomes" id="UP000002279"/>
    </source>
</evidence>
<dbReference type="PANTHER" id="PTHR33963:SF2">
    <property type="entry name" value="MKRN2 OPPOSITE STRAND PROTEIN"/>
    <property type="match status" value="1"/>
</dbReference>
<dbReference type="InterPro" id="IPR053921">
    <property type="entry name" value="MKRN2OS-like_C"/>
</dbReference>
<accession>A0A6I8N488</accession>
<dbReference type="Bgee" id="ENSOANG00000039177">
    <property type="expression patterns" value="Expressed in testis and 7 other cell types or tissues"/>
</dbReference>
<organism evidence="3 4">
    <name type="scientific">Ornithorhynchus anatinus</name>
    <name type="common">Duckbill platypus</name>
    <dbReference type="NCBI Taxonomy" id="9258"/>
    <lineage>
        <taxon>Eukaryota</taxon>
        <taxon>Metazoa</taxon>
        <taxon>Chordata</taxon>
        <taxon>Craniata</taxon>
        <taxon>Vertebrata</taxon>
        <taxon>Euteleostomi</taxon>
        <taxon>Mammalia</taxon>
        <taxon>Monotremata</taxon>
        <taxon>Ornithorhynchidae</taxon>
        <taxon>Ornithorhynchus</taxon>
    </lineage>
</organism>
<feature type="domain" description="MKRN2 opposite strand protein-like N-terminal" evidence="2">
    <location>
        <begin position="9"/>
        <end position="33"/>
    </location>
</feature>
<proteinExistence type="predicted"/>
<sequence length="217" mass="24459">MQPPAAGSPLVRFGHCGKAIYCFSVPRSCPLCGLGVGSPKLEDAPTSISSPFADGHRQRCAFLLRPTEGTFLRDYNGSSDLHVGITSTNGIVYNYNEKGVCRDGTGWEQSVSVPLVQPDLYGLLDRWNGYLEEFSATDDWLADRYSEDQHNCYSYALKFINWMLTLEGRQPLKRNEFIEQFVVPKTRKASKFITLYQAIEDHHFYITDHPGRQATPP</sequence>
<reference evidence="3" key="2">
    <citation type="submission" date="2025-09" db="UniProtKB">
        <authorList>
            <consortium name="Ensembl"/>
        </authorList>
    </citation>
    <scope>IDENTIFICATION</scope>
    <source>
        <strain evidence="3">Glennie</strain>
    </source>
</reference>
<dbReference type="InParanoid" id="A0A6I8N488"/>
<dbReference type="InterPro" id="IPR032016">
    <property type="entry name" value="MKRN2OS-like"/>
</dbReference>
<dbReference type="Proteomes" id="UP000002279">
    <property type="component" value="Unplaced"/>
</dbReference>
<dbReference type="Pfam" id="PF22795">
    <property type="entry name" value="DUF4796_N"/>
    <property type="match status" value="1"/>
</dbReference>
<reference evidence="3" key="1">
    <citation type="submission" date="2025-08" db="UniProtKB">
        <authorList>
            <consortium name="Ensembl"/>
        </authorList>
    </citation>
    <scope>IDENTIFICATION</scope>
    <source>
        <strain evidence="3">Glennie</strain>
    </source>
</reference>
<protein>
    <submittedName>
        <fullName evidence="3">MKRN2 opposite strand</fullName>
    </submittedName>
</protein>
<dbReference type="KEGG" id="oaa:114809002"/>
<dbReference type="GeneID" id="114809002"/>
<dbReference type="Ensembl" id="ENSOANT00000058952.1">
    <property type="protein sequence ID" value="ENSOANP00000035801.1"/>
    <property type="gene ID" value="ENSOANG00000039177.1"/>
</dbReference>
<dbReference type="PANTHER" id="PTHR33963">
    <property type="entry name" value="MKRN2 OPPOSITE STRAND PROTEIN"/>
    <property type="match status" value="1"/>
</dbReference>
<dbReference type="FunCoup" id="A0A6I8N488">
    <property type="interactions" value="11"/>
</dbReference>
<dbReference type="RefSeq" id="XP_028913206.1">
    <property type="nucleotide sequence ID" value="XM_029057373.2"/>
</dbReference>
<dbReference type="Pfam" id="PF16044">
    <property type="entry name" value="DUF4796_C"/>
    <property type="match status" value="1"/>
</dbReference>
<keyword evidence="4" id="KW-1185">Reference proteome</keyword>
<name>A0A6I8N488_ORNAN</name>
<evidence type="ECO:0000313" key="3">
    <source>
        <dbReference type="Ensembl" id="ENSOANP00000035801.1"/>
    </source>
</evidence>
<dbReference type="CTD" id="100129480"/>
<evidence type="ECO:0000259" key="1">
    <source>
        <dbReference type="Pfam" id="PF16044"/>
    </source>
</evidence>
<dbReference type="AlphaFoldDB" id="A0A6I8N488"/>
<dbReference type="InterPro" id="IPR053922">
    <property type="entry name" value="MKRN2OS-like_N"/>
</dbReference>